<dbReference type="InterPro" id="IPR036390">
    <property type="entry name" value="WH_DNA-bd_sf"/>
</dbReference>
<organism evidence="6">
    <name type="scientific">Schlesneria paludicola</name>
    <dbReference type="NCBI Taxonomy" id="360056"/>
    <lineage>
        <taxon>Bacteria</taxon>
        <taxon>Pseudomonadati</taxon>
        <taxon>Planctomycetota</taxon>
        <taxon>Planctomycetia</taxon>
        <taxon>Planctomycetales</taxon>
        <taxon>Planctomycetaceae</taxon>
        <taxon>Schlesneria</taxon>
    </lineage>
</organism>
<dbReference type="SUPFAM" id="SSF46785">
    <property type="entry name" value="Winged helix' DNA-binding domain"/>
    <property type="match status" value="1"/>
</dbReference>
<feature type="domain" description="WYL" evidence="4">
    <location>
        <begin position="156"/>
        <end position="223"/>
    </location>
</feature>
<keyword evidence="2" id="KW-0804">Transcription</keyword>
<dbReference type="PANTHER" id="PTHR34580:SF9">
    <property type="entry name" value="SLL5097 PROTEIN"/>
    <property type="match status" value="1"/>
</dbReference>
<reference evidence="6" key="1">
    <citation type="journal article" date="2020" name="mSystems">
        <title>Genome- and Community-Level Interaction Insights into Carbon Utilization and Element Cycling Functions of Hydrothermarchaeota in Hydrothermal Sediment.</title>
        <authorList>
            <person name="Zhou Z."/>
            <person name="Liu Y."/>
            <person name="Xu W."/>
            <person name="Pan J."/>
            <person name="Luo Z.H."/>
            <person name="Li M."/>
        </authorList>
    </citation>
    <scope>NUCLEOTIDE SEQUENCE [LARGE SCALE GENOMIC DNA]</scope>
    <source>
        <strain evidence="6">SpSt-508</strain>
    </source>
</reference>
<feature type="domain" description="HTH deoR-type" evidence="3">
    <location>
        <begin position="32"/>
        <end position="62"/>
    </location>
</feature>
<gene>
    <name evidence="6" type="ORF">ENS64_16520</name>
</gene>
<evidence type="ECO:0000259" key="3">
    <source>
        <dbReference type="Pfam" id="PF08220"/>
    </source>
</evidence>
<evidence type="ECO:0000259" key="5">
    <source>
        <dbReference type="Pfam" id="PF25583"/>
    </source>
</evidence>
<evidence type="ECO:0000259" key="4">
    <source>
        <dbReference type="Pfam" id="PF13280"/>
    </source>
</evidence>
<dbReference type="EMBL" id="DSVQ01000019">
    <property type="protein sequence ID" value="HGT40850.1"/>
    <property type="molecule type" value="Genomic_DNA"/>
</dbReference>
<feature type="domain" description="WCX" evidence="5">
    <location>
        <begin position="256"/>
        <end position="329"/>
    </location>
</feature>
<sequence>MYTLTSRSRSVHAAKRPLLRRLLAYDRELRAGRFPTVERLAELAEVHPKTVRRDLAYLRDQYGAPVEFHRGRNGWHYADTTYYLPALVITEGELLALFLAGQVLGQHAGTPYEQDLKHAIVKLGELLPDQISMHWNAIEQAHSVRKSVTSLHDVDLFRRLADAVLHKRQLRLTYWTASRDSVTTRVVDPWHLACIDGDWYLIGWCHLRKARRMFVPARVRALEETGQTFTVPEDFRIGEFFDGTFRVIREEGQPLQKVRLRFAPTAAKYIREKIWHTSQVLHGERDGGVLLELALRSLVEVRRWILSWGSECEVLEPLSLRSDIAREAALIAARNPAATSPLVASRPARPRAKRHHAG</sequence>
<dbReference type="PANTHER" id="PTHR34580">
    <property type="match status" value="1"/>
</dbReference>
<evidence type="ECO:0000256" key="1">
    <source>
        <dbReference type="ARBA" id="ARBA00023015"/>
    </source>
</evidence>
<dbReference type="Pfam" id="PF25583">
    <property type="entry name" value="WCX"/>
    <property type="match status" value="1"/>
</dbReference>
<dbReference type="Pfam" id="PF08220">
    <property type="entry name" value="HTH_DeoR"/>
    <property type="match status" value="1"/>
</dbReference>
<dbReference type="GO" id="GO:0003700">
    <property type="term" value="F:DNA-binding transcription factor activity"/>
    <property type="evidence" value="ECO:0007669"/>
    <property type="project" value="InterPro"/>
</dbReference>
<dbReference type="AlphaFoldDB" id="A0A7C4QXF9"/>
<evidence type="ECO:0000256" key="2">
    <source>
        <dbReference type="ARBA" id="ARBA00023163"/>
    </source>
</evidence>
<dbReference type="InterPro" id="IPR057727">
    <property type="entry name" value="WCX_dom"/>
</dbReference>
<accession>A0A7C4QXF9</accession>
<dbReference type="InterPro" id="IPR026881">
    <property type="entry name" value="WYL_dom"/>
</dbReference>
<dbReference type="PROSITE" id="PS52050">
    <property type="entry name" value="WYL"/>
    <property type="match status" value="1"/>
</dbReference>
<protein>
    <submittedName>
        <fullName evidence="6">WYL domain-containing protein</fullName>
    </submittedName>
</protein>
<dbReference type="Pfam" id="PF13280">
    <property type="entry name" value="WYL"/>
    <property type="match status" value="1"/>
</dbReference>
<name>A0A7C4QXF9_9PLAN</name>
<proteinExistence type="predicted"/>
<comment type="caution">
    <text evidence="6">The sequence shown here is derived from an EMBL/GenBank/DDBJ whole genome shotgun (WGS) entry which is preliminary data.</text>
</comment>
<dbReference type="InterPro" id="IPR001034">
    <property type="entry name" value="DeoR_HTH"/>
</dbReference>
<evidence type="ECO:0000313" key="6">
    <source>
        <dbReference type="EMBL" id="HGT40850.1"/>
    </source>
</evidence>
<dbReference type="InterPro" id="IPR051534">
    <property type="entry name" value="CBASS_pafABC_assoc_protein"/>
</dbReference>
<keyword evidence="1" id="KW-0805">Transcription regulation</keyword>